<dbReference type="EMBL" id="CAJJDM010000111">
    <property type="protein sequence ID" value="CAD8098972.1"/>
    <property type="molecule type" value="Genomic_DNA"/>
</dbReference>
<organism evidence="6 7">
    <name type="scientific">Paramecium primaurelia</name>
    <dbReference type="NCBI Taxonomy" id="5886"/>
    <lineage>
        <taxon>Eukaryota</taxon>
        <taxon>Sar</taxon>
        <taxon>Alveolata</taxon>
        <taxon>Ciliophora</taxon>
        <taxon>Intramacronucleata</taxon>
        <taxon>Oligohymenophorea</taxon>
        <taxon>Peniculida</taxon>
        <taxon>Parameciidae</taxon>
        <taxon>Paramecium</taxon>
    </lineage>
</organism>
<keyword evidence="3" id="KW-0378">Hydrolase</keyword>
<keyword evidence="2" id="KW-0645">Protease</keyword>
<evidence type="ECO:0000313" key="6">
    <source>
        <dbReference type="EMBL" id="CAD8098972.1"/>
    </source>
</evidence>
<gene>
    <name evidence="6" type="ORF">PPRIM_AZ9-3.1.T1080104</name>
</gene>
<evidence type="ECO:0000256" key="1">
    <source>
        <dbReference type="ARBA" id="ARBA00022645"/>
    </source>
</evidence>
<keyword evidence="4" id="KW-0325">Glycoprotein</keyword>
<sequence length="428" mass="50075">MIYLIIIFLLSFNCQKIESRDQTQFYKRLNENVNFYCETGYINVDDVTKSENKLFYHLFLKQGIESLEHIKKDDNFLLWIPGGPGSAAMKYAFKYTGPFKVKEGKLILWDYLINEFSHVLYIDMPFGSGFSYSTKKDVVNNTEEAANYILQFMEIFLDSHKMFQMINFHVVGISYAGHFVPRIAKKIVNSNLDLNYRGVFIGGSWTEALSQYRNQATTLISYGLIDQYRFDFIRKIEAIQQNLMMEEKYYEAATSTIDITFDLDFLEYFDPDNVYKHTNDPNDNSYIQFLIGNKQQYGIPSNIAFNPSNFTILQAFYADTYMSYLSDIELLLHKGKVMLYNGQFDYNISPAGVQIMINNIRNEIVQLWKKEKKNQFYYKDKSTQELMIGGTIKQYKNFAFAIVYQAGHLTQLDQPGSAYQLLKQYLDF</sequence>
<dbReference type="PANTHER" id="PTHR11802:SF113">
    <property type="entry name" value="SERINE CARBOXYPEPTIDASE CTSA-4.1"/>
    <property type="match status" value="1"/>
</dbReference>
<dbReference type="AlphaFoldDB" id="A0A8S1P772"/>
<proteinExistence type="predicted"/>
<dbReference type="InterPro" id="IPR001563">
    <property type="entry name" value="Peptidase_S10"/>
</dbReference>
<keyword evidence="7" id="KW-1185">Reference proteome</keyword>
<dbReference type="Pfam" id="PF00450">
    <property type="entry name" value="Peptidase_S10"/>
    <property type="match status" value="1"/>
</dbReference>
<keyword evidence="1" id="KW-0121">Carboxypeptidase</keyword>
<feature type="chain" id="PRO_5035913867" description="Serine carboxypeptidase" evidence="5">
    <location>
        <begin position="20"/>
        <end position="428"/>
    </location>
</feature>
<name>A0A8S1P772_PARPR</name>
<dbReference type="GO" id="GO:0006508">
    <property type="term" value="P:proteolysis"/>
    <property type="evidence" value="ECO:0007669"/>
    <property type="project" value="UniProtKB-KW"/>
</dbReference>
<evidence type="ECO:0000256" key="3">
    <source>
        <dbReference type="ARBA" id="ARBA00022801"/>
    </source>
</evidence>
<evidence type="ECO:0000256" key="2">
    <source>
        <dbReference type="ARBA" id="ARBA00022670"/>
    </source>
</evidence>
<evidence type="ECO:0000256" key="5">
    <source>
        <dbReference type="SAM" id="SignalP"/>
    </source>
</evidence>
<dbReference type="PANTHER" id="PTHR11802">
    <property type="entry name" value="SERINE PROTEASE FAMILY S10 SERINE CARBOXYPEPTIDASE"/>
    <property type="match status" value="1"/>
</dbReference>
<protein>
    <recommendedName>
        <fullName evidence="8">Serine carboxypeptidase</fullName>
    </recommendedName>
</protein>
<comment type="caution">
    <text evidence="6">The sequence shown here is derived from an EMBL/GenBank/DDBJ whole genome shotgun (WGS) entry which is preliminary data.</text>
</comment>
<accession>A0A8S1P772</accession>
<dbReference type="GO" id="GO:0004185">
    <property type="term" value="F:serine-type carboxypeptidase activity"/>
    <property type="evidence" value="ECO:0007669"/>
    <property type="project" value="InterPro"/>
</dbReference>
<evidence type="ECO:0008006" key="8">
    <source>
        <dbReference type="Google" id="ProtNLM"/>
    </source>
</evidence>
<keyword evidence="5" id="KW-0732">Signal</keyword>
<feature type="signal peptide" evidence="5">
    <location>
        <begin position="1"/>
        <end position="19"/>
    </location>
</feature>
<dbReference type="Proteomes" id="UP000688137">
    <property type="component" value="Unassembled WGS sequence"/>
</dbReference>
<evidence type="ECO:0000256" key="4">
    <source>
        <dbReference type="ARBA" id="ARBA00023180"/>
    </source>
</evidence>
<evidence type="ECO:0000313" key="7">
    <source>
        <dbReference type="Proteomes" id="UP000688137"/>
    </source>
</evidence>
<dbReference type="OMA" id="FYCETGY"/>
<reference evidence="6" key="1">
    <citation type="submission" date="2021-01" db="EMBL/GenBank/DDBJ databases">
        <authorList>
            <consortium name="Genoscope - CEA"/>
            <person name="William W."/>
        </authorList>
    </citation>
    <scope>NUCLEOTIDE SEQUENCE</scope>
</reference>